<dbReference type="Proteomes" id="UP000294901">
    <property type="component" value="Unassembled WGS sequence"/>
</dbReference>
<dbReference type="Gene3D" id="1.20.5.1930">
    <property type="match status" value="1"/>
</dbReference>
<evidence type="ECO:0000256" key="10">
    <source>
        <dbReference type="SAM" id="Phobius"/>
    </source>
</evidence>
<dbReference type="SUPFAM" id="SSF55874">
    <property type="entry name" value="ATPase domain of HSP90 chaperone/DNA topoisomerase II/histidine kinase"/>
    <property type="match status" value="1"/>
</dbReference>
<gene>
    <name evidence="13" type="ORF">C8E87_1072</name>
</gene>
<dbReference type="Pfam" id="PF07730">
    <property type="entry name" value="HisKA_3"/>
    <property type="match status" value="1"/>
</dbReference>
<dbReference type="GO" id="GO:0046983">
    <property type="term" value="F:protein dimerization activity"/>
    <property type="evidence" value="ECO:0007669"/>
    <property type="project" value="InterPro"/>
</dbReference>
<evidence type="ECO:0000256" key="2">
    <source>
        <dbReference type="ARBA" id="ARBA00012438"/>
    </source>
</evidence>
<organism evidence="13 14">
    <name type="scientific">Paractinoplanes brasiliensis</name>
    <dbReference type="NCBI Taxonomy" id="52695"/>
    <lineage>
        <taxon>Bacteria</taxon>
        <taxon>Bacillati</taxon>
        <taxon>Actinomycetota</taxon>
        <taxon>Actinomycetes</taxon>
        <taxon>Micromonosporales</taxon>
        <taxon>Micromonosporaceae</taxon>
        <taxon>Paractinoplanes</taxon>
    </lineage>
</organism>
<evidence type="ECO:0000256" key="5">
    <source>
        <dbReference type="ARBA" id="ARBA00022741"/>
    </source>
</evidence>
<feature type="transmembrane region" description="Helical" evidence="10">
    <location>
        <begin position="171"/>
        <end position="190"/>
    </location>
</feature>
<dbReference type="PANTHER" id="PTHR24421:SF10">
    <property type="entry name" value="NITRATE_NITRITE SENSOR PROTEIN NARQ"/>
    <property type="match status" value="1"/>
</dbReference>
<evidence type="ECO:0000256" key="7">
    <source>
        <dbReference type="ARBA" id="ARBA00022840"/>
    </source>
</evidence>
<dbReference type="EMBL" id="SNWR01000001">
    <property type="protein sequence ID" value="TDO37445.1"/>
    <property type="molecule type" value="Genomic_DNA"/>
</dbReference>
<proteinExistence type="predicted"/>
<dbReference type="InterPro" id="IPR055558">
    <property type="entry name" value="DUF7134"/>
</dbReference>
<dbReference type="Pfam" id="PF23539">
    <property type="entry name" value="DUF7134"/>
    <property type="match status" value="1"/>
</dbReference>
<dbReference type="GO" id="GO:0016020">
    <property type="term" value="C:membrane"/>
    <property type="evidence" value="ECO:0007669"/>
    <property type="project" value="InterPro"/>
</dbReference>
<dbReference type="InterPro" id="IPR036890">
    <property type="entry name" value="HATPase_C_sf"/>
</dbReference>
<keyword evidence="10" id="KW-0472">Membrane</keyword>
<comment type="caution">
    <text evidence="13">The sequence shown here is derived from an EMBL/GenBank/DDBJ whole genome shotgun (WGS) entry which is preliminary data.</text>
</comment>
<dbReference type="PANTHER" id="PTHR24421">
    <property type="entry name" value="NITRATE/NITRITE SENSOR PROTEIN NARX-RELATED"/>
    <property type="match status" value="1"/>
</dbReference>
<evidence type="ECO:0000259" key="12">
    <source>
        <dbReference type="Pfam" id="PF23539"/>
    </source>
</evidence>
<evidence type="ECO:0000313" key="14">
    <source>
        <dbReference type="Proteomes" id="UP000294901"/>
    </source>
</evidence>
<keyword evidence="5" id="KW-0547">Nucleotide-binding</keyword>
<evidence type="ECO:0000259" key="11">
    <source>
        <dbReference type="Pfam" id="PF07730"/>
    </source>
</evidence>
<feature type="transmembrane region" description="Helical" evidence="10">
    <location>
        <begin position="101"/>
        <end position="117"/>
    </location>
</feature>
<evidence type="ECO:0000256" key="6">
    <source>
        <dbReference type="ARBA" id="ARBA00022777"/>
    </source>
</evidence>
<evidence type="ECO:0000256" key="1">
    <source>
        <dbReference type="ARBA" id="ARBA00000085"/>
    </source>
</evidence>
<reference evidence="13 14" key="1">
    <citation type="submission" date="2019-03" db="EMBL/GenBank/DDBJ databases">
        <title>Sequencing the genomes of 1000 actinobacteria strains.</title>
        <authorList>
            <person name="Klenk H.-P."/>
        </authorList>
    </citation>
    <scope>NUCLEOTIDE SEQUENCE [LARGE SCALE GENOMIC DNA]</scope>
    <source>
        <strain evidence="13 14">DSM 43805</strain>
    </source>
</reference>
<dbReference type="EC" id="2.7.13.3" evidence="2"/>
<feature type="domain" description="Signal transduction histidine kinase subgroup 3 dimerisation and phosphoacceptor" evidence="11">
    <location>
        <begin position="219"/>
        <end position="284"/>
    </location>
</feature>
<feature type="domain" description="DUF7134" evidence="12">
    <location>
        <begin position="29"/>
        <end position="162"/>
    </location>
</feature>
<keyword evidence="10" id="KW-0812">Transmembrane</keyword>
<feature type="transmembrane region" description="Helical" evidence="10">
    <location>
        <begin position="77"/>
        <end position="94"/>
    </location>
</feature>
<feature type="region of interest" description="Disordered" evidence="9">
    <location>
        <begin position="1"/>
        <end position="20"/>
    </location>
</feature>
<keyword evidence="14" id="KW-1185">Reference proteome</keyword>
<evidence type="ECO:0000256" key="8">
    <source>
        <dbReference type="ARBA" id="ARBA00023012"/>
    </source>
</evidence>
<evidence type="ECO:0000256" key="4">
    <source>
        <dbReference type="ARBA" id="ARBA00022679"/>
    </source>
</evidence>
<comment type="catalytic activity">
    <reaction evidence="1">
        <text>ATP + protein L-histidine = ADP + protein N-phospho-L-histidine.</text>
        <dbReference type="EC" id="2.7.13.3"/>
    </reaction>
</comment>
<feature type="transmembrane region" description="Helical" evidence="10">
    <location>
        <begin position="123"/>
        <end position="140"/>
    </location>
</feature>
<dbReference type="GO" id="GO:0005524">
    <property type="term" value="F:ATP binding"/>
    <property type="evidence" value="ECO:0007669"/>
    <property type="project" value="UniProtKB-KW"/>
</dbReference>
<evidence type="ECO:0000256" key="3">
    <source>
        <dbReference type="ARBA" id="ARBA00022553"/>
    </source>
</evidence>
<keyword evidence="6 13" id="KW-0418">Kinase</keyword>
<dbReference type="InterPro" id="IPR050482">
    <property type="entry name" value="Sensor_HK_TwoCompSys"/>
</dbReference>
<feature type="transmembrane region" description="Helical" evidence="10">
    <location>
        <begin position="147"/>
        <end position="165"/>
    </location>
</feature>
<keyword evidence="3" id="KW-0597">Phosphoprotein</keyword>
<dbReference type="CDD" id="cd16917">
    <property type="entry name" value="HATPase_UhpB-NarQ-NarX-like"/>
    <property type="match status" value="1"/>
</dbReference>
<keyword evidence="10" id="KW-1133">Transmembrane helix</keyword>
<dbReference type="GO" id="GO:0000155">
    <property type="term" value="F:phosphorelay sensor kinase activity"/>
    <property type="evidence" value="ECO:0007669"/>
    <property type="project" value="InterPro"/>
</dbReference>
<dbReference type="Gene3D" id="3.30.565.10">
    <property type="entry name" value="Histidine kinase-like ATPase, C-terminal domain"/>
    <property type="match status" value="1"/>
</dbReference>
<dbReference type="InterPro" id="IPR011712">
    <property type="entry name" value="Sig_transdc_His_kin_sub3_dim/P"/>
</dbReference>
<dbReference type="AlphaFoldDB" id="A0A4R6JS29"/>
<keyword evidence="4" id="KW-0808">Transferase</keyword>
<accession>A0A4R6JS29</accession>
<keyword evidence="8" id="KW-0902">Two-component regulatory system</keyword>
<evidence type="ECO:0000256" key="9">
    <source>
        <dbReference type="SAM" id="MobiDB-lite"/>
    </source>
</evidence>
<protein>
    <recommendedName>
        <fullName evidence="2">histidine kinase</fullName>
        <ecNumber evidence="2">2.7.13.3</ecNumber>
    </recommendedName>
</protein>
<name>A0A4R6JS29_9ACTN</name>
<evidence type="ECO:0000313" key="13">
    <source>
        <dbReference type="EMBL" id="TDO37445.1"/>
    </source>
</evidence>
<feature type="transmembrane region" description="Helical" evidence="10">
    <location>
        <begin position="30"/>
        <end position="48"/>
    </location>
</feature>
<sequence length="421" mass="43970">MTGPVAAGQNEPVKRMQATGPLPRPGWRALLLDAALALVLGLVCFQAATDDAAILRPLPTFPPMPPDPWMPQPPQESDLGALLLVFVLCAPLVLRRRYPLGVLWATVLASVLALLSKGELQPNLYPCVVVASLIAVYSAAAHSPYRAPALASIAVAALIGLTVIDVPGGDYLPFLLLAPLTAAAGGNYVWQRRAGEDRARIAAEARAQAEALRDAVDGERARIARELHDVVTHHVSVMVIQAGAARAVLAAQPDEAREALLAVEATGRSALTELRNVMGLLSEPAAISVEAPQPGIEGLPALVGRMRDAGVPVLLTVLGEERPIPPGVGLTAYRVVQEALTNMVRHAPGATAMVLVEHGPGELRVEVTNTEPTGLAATGPTGGRGLIGLRERLAVYGGTLRAEARPGEGFLVEAVIPVESA</sequence>
<keyword evidence="7" id="KW-0067">ATP-binding</keyword>
<dbReference type="OrthoDB" id="227596at2"/>